<evidence type="ECO:0000313" key="3">
    <source>
        <dbReference type="EMBL" id="EMA56890.1"/>
    </source>
</evidence>
<evidence type="ECO:0000259" key="2">
    <source>
        <dbReference type="Pfam" id="PF26255"/>
    </source>
</evidence>
<dbReference type="AlphaFoldDB" id="M0NJN6"/>
<dbReference type="RefSeq" id="WP_008368347.1">
    <property type="nucleotide sequence ID" value="NZ_AOJF01000058.1"/>
</dbReference>
<dbReference type="Proteomes" id="UP000011581">
    <property type="component" value="Unassembled WGS sequence"/>
</dbReference>
<feature type="domain" description="Envelope protein N-terminal" evidence="2">
    <location>
        <begin position="84"/>
        <end position="378"/>
    </location>
</feature>
<organism evidence="3 4">
    <name type="scientific">Halorubrum distributum JCM 13561</name>
    <dbReference type="NCBI Taxonomy" id="1227483"/>
    <lineage>
        <taxon>Archaea</taxon>
        <taxon>Methanobacteriati</taxon>
        <taxon>Methanobacteriota</taxon>
        <taxon>Stenosarchaea group</taxon>
        <taxon>Halobacteria</taxon>
        <taxon>Halobacteriales</taxon>
        <taxon>Haloferacaceae</taxon>
        <taxon>Halorubrum</taxon>
        <taxon>Halorubrum distributum group</taxon>
    </lineage>
</organism>
<comment type="caution">
    <text evidence="3">The sequence shown here is derived from an EMBL/GenBank/DDBJ whole genome shotgun (WGS) entry which is preliminary data.</text>
</comment>
<evidence type="ECO:0000313" key="4">
    <source>
        <dbReference type="Proteomes" id="UP000011581"/>
    </source>
</evidence>
<dbReference type="PROSITE" id="PS51318">
    <property type="entry name" value="TAT"/>
    <property type="match status" value="1"/>
</dbReference>
<dbReference type="Pfam" id="PF26255">
    <property type="entry name" value="Viral_env_HRPV"/>
    <property type="match status" value="1"/>
</dbReference>
<protein>
    <recommendedName>
        <fullName evidence="2">Envelope protein N-terminal domain-containing protein</fullName>
    </recommendedName>
</protein>
<feature type="non-terminal residue" evidence="3">
    <location>
        <position position="525"/>
    </location>
</feature>
<feature type="compositionally biased region" description="Polar residues" evidence="1">
    <location>
        <begin position="473"/>
        <end position="487"/>
    </location>
</feature>
<reference evidence="3 4" key="1">
    <citation type="journal article" date="2014" name="PLoS Genet.">
        <title>Phylogenetically driven sequencing of extremely halophilic archaea reveals strategies for static and dynamic osmo-response.</title>
        <authorList>
            <person name="Becker E.A."/>
            <person name="Seitzer P.M."/>
            <person name="Tritt A."/>
            <person name="Larsen D."/>
            <person name="Krusor M."/>
            <person name="Yao A.I."/>
            <person name="Wu D."/>
            <person name="Madern D."/>
            <person name="Eisen J.A."/>
            <person name="Darling A.E."/>
            <person name="Facciotti M.T."/>
        </authorList>
    </citation>
    <scope>NUCLEOTIDE SEQUENCE [LARGE SCALE GENOMIC DNA]</scope>
    <source>
        <strain evidence="3 4">JCM 13561</strain>
    </source>
</reference>
<proteinExistence type="predicted"/>
<dbReference type="EMBL" id="AOJF01000058">
    <property type="protein sequence ID" value="EMA56890.1"/>
    <property type="molecule type" value="Genomic_DNA"/>
</dbReference>
<dbReference type="InterPro" id="IPR058677">
    <property type="entry name" value="ORF4_N"/>
</dbReference>
<evidence type="ECO:0000256" key="1">
    <source>
        <dbReference type="SAM" id="MobiDB-lite"/>
    </source>
</evidence>
<sequence length="525" mass="56614">MSAADDRPSPQPMAQDGLTRRDFFRRTAATGTALGGMAIVGEHAVPQFSPVGRAQALAPLVVAGAAAVVGGASVGWVLRGVTADDADTTPEGLAPEVLKNELYTTSRKRYSDNKSTFVDNRNIVETGFEHSLYGDGKVAAIEALNNEETQQAVTDAAHAAAEESATTVIKNFLKSWNASVQELENMRKTVRSHSDVTIPDVTPYGSTYMQTSTTNIYAAHGETFFRERQHTLPDGSTITIKQAELSTDNQDEGSINAFWWGPVQRNNNLEYDGTNGASKDNLEWPLRDGRIRSAFEWTTPDGNVLYLDYNDWNDIYTLLSDTLANVKSGLSLWVDNIYGDVQSGDLDTSELLTSSELAEMSADDEQVNQAIADLMALNIPVDLEREATISIPQDSGSLTVTGMLAPTSEPADGMPAGNTYVPSNLDYDIYFTYDVAGGSGSWTAYQEGVDGGVVTFTAEPHEQTEYAIKTTDGETATVPTSDFTANDSDGDGTNDEWTVDISDQLESAITSIESVTMSATTNETQ</sequence>
<gene>
    <name evidence="3" type="ORF">C470_15262</name>
</gene>
<feature type="region of interest" description="Disordered" evidence="1">
    <location>
        <begin position="473"/>
        <end position="496"/>
    </location>
</feature>
<name>M0NJN6_9EURY</name>
<dbReference type="InterPro" id="IPR006311">
    <property type="entry name" value="TAT_signal"/>
</dbReference>
<accession>M0NJN6</accession>